<accession>A0A0J1GR78</accession>
<name>A0A0J1GR78_9GAMM</name>
<dbReference type="PATRIC" id="fig|754436.4.peg.1270"/>
<proteinExistence type="predicted"/>
<dbReference type="RefSeq" id="WP_047873397.1">
    <property type="nucleotide sequence ID" value="NZ_BMYC01000001.1"/>
</dbReference>
<gene>
    <name evidence="2" type="ORF">ABT58_05980</name>
</gene>
<feature type="chain" id="PRO_5005251869" description="Pilus formation protein N-terminal domain-containing protein" evidence="1">
    <location>
        <begin position="18"/>
        <end position="147"/>
    </location>
</feature>
<protein>
    <recommendedName>
        <fullName evidence="4">Pilus formation protein N-terminal domain-containing protein</fullName>
    </recommendedName>
</protein>
<reference evidence="2 3" key="1">
    <citation type="submission" date="2015-05" db="EMBL/GenBank/DDBJ databases">
        <title>Photobacterium galathea sp. nov.</title>
        <authorList>
            <person name="Machado H."/>
            <person name="Gram L."/>
        </authorList>
    </citation>
    <scope>NUCLEOTIDE SEQUENCE [LARGE SCALE GENOMIC DNA]</scope>
    <source>
        <strain evidence="2 3">DSM 25995</strain>
    </source>
</reference>
<keyword evidence="3" id="KW-1185">Reference proteome</keyword>
<feature type="signal peptide" evidence="1">
    <location>
        <begin position="1"/>
        <end position="17"/>
    </location>
</feature>
<dbReference type="EMBL" id="LDOV01000010">
    <property type="protein sequence ID" value="KLV01944.1"/>
    <property type="molecule type" value="Genomic_DNA"/>
</dbReference>
<keyword evidence="1" id="KW-0732">Signal</keyword>
<dbReference type="AlphaFoldDB" id="A0A0J1GR78"/>
<dbReference type="Proteomes" id="UP000036426">
    <property type="component" value="Unassembled WGS sequence"/>
</dbReference>
<organism evidence="2 3">
    <name type="scientific">Photobacterium aphoticum</name>
    <dbReference type="NCBI Taxonomy" id="754436"/>
    <lineage>
        <taxon>Bacteria</taxon>
        <taxon>Pseudomonadati</taxon>
        <taxon>Pseudomonadota</taxon>
        <taxon>Gammaproteobacteria</taxon>
        <taxon>Vibrionales</taxon>
        <taxon>Vibrionaceae</taxon>
        <taxon>Photobacterium</taxon>
    </lineage>
</organism>
<evidence type="ECO:0008006" key="4">
    <source>
        <dbReference type="Google" id="ProtNLM"/>
    </source>
</evidence>
<evidence type="ECO:0000256" key="1">
    <source>
        <dbReference type="SAM" id="SignalP"/>
    </source>
</evidence>
<dbReference type="OrthoDB" id="7067865at2"/>
<evidence type="ECO:0000313" key="3">
    <source>
        <dbReference type="Proteomes" id="UP000036426"/>
    </source>
</evidence>
<sequence length="147" mass="15345">MKKLLLALALIPSFASANVIPTLPDVVKLAGPYEITENEAQSSVIHLYIPENGIGVVGILGGDKFSVADDSSNSIQLSITDNENTVFIDNNLSVGKATTIGIGTYCGRSISISVHSIGNDSKAEQIKPKLAITSTACPASMAKKAEK</sequence>
<evidence type="ECO:0000313" key="2">
    <source>
        <dbReference type="EMBL" id="KLV01944.1"/>
    </source>
</evidence>
<comment type="caution">
    <text evidence="2">The sequence shown here is derived from an EMBL/GenBank/DDBJ whole genome shotgun (WGS) entry which is preliminary data.</text>
</comment>